<dbReference type="Pfam" id="PF00930">
    <property type="entry name" value="DPPIV_N"/>
    <property type="match status" value="1"/>
</dbReference>
<dbReference type="Pfam" id="PF00326">
    <property type="entry name" value="Peptidase_S9"/>
    <property type="match status" value="1"/>
</dbReference>
<dbReference type="EMBL" id="JAVRBK010000002">
    <property type="protein sequence ID" value="KAK5648290.1"/>
    <property type="molecule type" value="Genomic_DNA"/>
</dbReference>
<keyword evidence="4" id="KW-0812">Transmembrane</keyword>
<dbReference type="InterPro" id="IPR050278">
    <property type="entry name" value="Serine_Prot_S9B/DPPIV"/>
</dbReference>
<keyword evidence="2" id="KW-0325">Glycoprotein</keyword>
<dbReference type="SUPFAM" id="SSF53474">
    <property type="entry name" value="alpha/beta-Hydrolases"/>
    <property type="match status" value="1"/>
</dbReference>
<dbReference type="GO" id="GO:0006508">
    <property type="term" value="P:proteolysis"/>
    <property type="evidence" value="ECO:0007669"/>
    <property type="project" value="InterPro"/>
</dbReference>
<dbReference type="AlphaFoldDB" id="A0AAN7ZIG0"/>
<evidence type="ECO:0000256" key="2">
    <source>
        <dbReference type="ARBA" id="ARBA00023180"/>
    </source>
</evidence>
<dbReference type="PANTHER" id="PTHR11731">
    <property type="entry name" value="PROTEASE FAMILY S9B,C DIPEPTIDYL-PEPTIDASE IV-RELATED"/>
    <property type="match status" value="1"/>
</dbReference>
<feature type="domain" description="Peptidase S9 prolyl oligopeptidase catalytic" evidence="5">
    <location>
        <begin position="628"/>
        <end position="832"/>
    </location>
</feature>
<evidence type="ECO:0000313" key="7">
    <source>
        <dbReference type="EMBL" id="KAK5648290.1"/>
    </source>
</evidence>
<dbReference type="SUPFAM" id="SSF82171">
    <property type="entry name" value="DPP6 N-terminal domain-like"/>
    <property type="match status" value="1"/>
</dbReference>
<evidence type="ECO:0000256" key="1">
    <source>
        <dbReference type="ARBA" id="ARBA00010036"/>
    </source>
</evidence>
<dbReference type="Gene3D" id="3.40.50.1820">
    <property type="entry name" value="alpha/beta hydrolase"/>
    <property type="match status" value="1"/>
</dbReference>
<dbReference type="GO" id="GO:0008236">
    <property type="term" value="F:serine-type peptidase activity"/>
    <property type="evidence" value="ECO:0007669"/>
    <property type="project" value="InterPro"/>
</dbReference>
<comment type="similarity">
    <text evidence="1">Belongs to the peptidase S9B family. DPPIV subfamily.</text>
</comment>
<evidence type="ECO:0000256" key="4">
    <source>
        <dbReference type="SAM" id="Phobius"/>
    </source>
</evidence>
<accession>A0AAN7ZIG0</accession>
<keyword evidence="4" id="KW-0472">Membrane</keyword>
<protein>
    <recommendedName>
        <fullName evidence="3">Venom dipeptidyl peptidase 4</fullName>
    </recommendedName>
</protein>
<feature type="transmembrane region" description="Helical" evidence="4">
    <location>
        <begin position="50"/>
        <end position="71"/>
    </location>
</feature>
<dbReference type="Proteomes" id="UP001329430">
    <property type="component" value="Chromosome 2"/>
</dbReference>
<evidence type="ECO:0000259" key="5">
    <source>
        <dbReference type="Pfam" id="PF00326"/>
    </source>
</evidence>
<dbReference type="GO" id="GO:0005886">
    <property type="term" value="C:plasma membrane"/>
    <property type="evidence" value="ECO:0007669"/>
    <property type="project" value="TreeGrafter"/>
</dbReference>
<evidence type="ECO:0000313" key="8">
    <source>
        <dbReference type="Proteomes" id="UP001329430"/>
    </source>
</evidence>
<dbReference type="PANTHER" id="PTHR11731:SF135">
    <property type="entry name" value="INACTIVE DIPEPTIDYL PEPTIDASE 10-LIKE PROTEIN"/>
    <property type="match status" value="1"/>
</dbReference>
<dbReference type="InterPro" id="IPR002469">
    <property type="entry name" value="Peptidase_S9B_N"/>
</dbReference>
<reference evidence="7 8" key="1">
    <citation type="journal article" date="2024" name="Insects">
        <title>An Improved Chromosome-Level Genome Assembly of the Firefly Pyrocoelia pectoralis.</title>
        <authorList>
            <person name="Fu X."/>
            <person name="Meyer-Rochow V.B."/>
            <person name="Ballantyne L."/>
            <person name="Zhu X."/>
        </authorList>
    </citation>
    <scope>NUCLEOTIDE SEQUENCE [LARGE SCALE GENOMIC DNA]</scope>
    <source>
        <strain evidence="7">XCY_ONT2</strain>
    </source>
</reference>
<dbReference type="FunFam" id="3.40.50.1820:FF:000003">
    <property type="entry name" value="Dipeptidyl peptidase 4"/>
    <property type="match status" value="1"/>
</dbReference>
<dbReference type="InterPro" id="IPR001375">
    <property type="entry name" value="Peptidase_S9_cat"/>
</dbReference>
<evidence type="ECO:0000256" key="3">
    <source>
        <dbReference type="ARBA" id="ARBA00072929"/>
    </source>
</evidence>
<proteinExistence type="inferred from homology"/>
<dbReference type="Gene3D" id="2.140.10.30">
    <property type="entry name" value="Dipeptidylpeptidase IV, N-terminal domain"/>
    <property type="match status" value="1"/>
</dbReference>
<comment type="caution">
    <text evidence="7">The sequence shown here is derived from an EMBL/GenBank/DDBJ whole genome shotgun (WGS) entry which is preliminary data.</text>
</comment>
<keyword evidence="8" id="KW-1185">Reference proteome</keyword>
<keyword evidence="4" id="KW-1133">Transmembrane helix</keyword>
<name>A0AAN7ZIG0_9COLE</name>
<organism evidence="7 8">
    <name type="scientific">Pyrocoelia pectoralis</name>
    <dbReference type="NCBI Taxonomy" id="417401"/>
    <lineage>
        <taxon>Eukaryota</taxon>
        <taxon>Metazoa</taxon>
        <taxon>Ecdysozoa</taxon>
        <taxon>Arthropoda</taxon>
        <taxon>Hexapoda</taxon>
        <taxon>Insecta</taxon>
        <taxon>Pterygota</taxon>
        <taxon>Neoptera</taxon>
        <taxon>Endopterygota</taxon>
        <taxon>Coleoptera</taxon>
        <taxon>Polyphaga</taxon>
        <taxon>Elateriformia</taxon>
        <taxon>Elateroidea</taxon>
        <taxon>Lampyridae</taxon>
        <taxon>Lampyrinae</taxon>
        <taxon>Pyrocoelia</taxon>
    </lineage>
</organism>
<dbReference type="InterPro" id="IPR029058">
    <property type="entry name" value="AB_hydrolase_fold"/>
</dbReference>
<feature type="domain" description="Dipeptidylpeptidase IV N-terminal" evidence="6">
    <location>
        <begin position="149"/>
        <end position="544"/>
    </location>
</feature>
<evidence type="ECO:0000259" key="6">
    <source>
        <dbReference type="Pfam" id="PF00930"/>
    </source>
</evidence>
<gene>
    <name evidence="7" type="ORF">RI129_003182</name>
</gene>
<sequence>MATETQAKVKTEVNNVKNTTKATVNRVKISIPNVEELVVSSPSERNWRGIFIALLVIVAVLGLIVFSIVLVSPPEEGPRIRGRKPTLEEILGKLPPPAKFNGTWISDSEFVYRDSYGGITLYNADNLTTKILMTNSTFRQYDAADFKISSDLKYVLLISDVKYNYKYSKSAKYYVYEISTRFKKPLSPIELDEDAPHLQYVTWSPDGTSIAFIHDNDIYYKPKIHKDLVCRITKSGQPNLIFNGVPDWLYEAEILRTDHTMWFSADGQYLLYLSFNDTHVGEYNYPWYDSKNNKALYPTIRTLRYPKVELSNPEVKVWIVNLSTPKYLFPLEIRPTNSVHPGGYITSVGFFGDHQVSVVWLNRQQNTSVIVTCKSQNNYNCTNFHVEKEPNGWTEPIFHPVFSSNGGQALIRLPVNDGDNGNYMHACQVQPSYVIPLTHGAFELTQILSWDEENHLIYAIATNENSPGVRHLFKIGDTNSSQPWTCLTCRPTIDFNSSYVESENLNETIFNNTMLVGYVCEYNNVIFSHSNGYYIQECLGPDIPVVFLVETATNIRLAVLDSGQILRNKVKTLSIPQIKKFQVEIEAGYKAQVQLIFPPILREYEEVAFPMILIVNCKPGSQTVSEKWELSWPWYVASTKNYVVAQIDVRGSGFQGERMRREIQNRFGTIEVEDQLAVLTYLEDTFKFIDRGRVCVVGKGYGGYVAAMLLMQDFQHIINCSVSISPITNWQYYNSFFTEKYLGLPSDHLINYENADLTKRAGNLRDRHFMLIHGTADTTVKPQHSILFARALIDQGVLFRHLIYPDEKHTFSRKSQIHMYKEIDQFFNDSFGPTLDDWDDGTGFFIQ</sequence>